<dbReference type="AlphaFoldDB" id="G9ZE03"/>
<name>G9ZE03_9GAMM</name>
<evidence type="ECO:0000313" key="2">
    <source>
        <dbReference type="Proteomes" id="UP000004750"/>
    </source>
</evidence>
<reference evidence="1 2" key="1">
    <citation type="submission" date="2011-08" db="EMBL/GenBank/DDBJ databases">
        <authorList>
            <person name="Weinstock G."/>
            <person name="Sodergren E."/>
            <person name="Clifton S."/>
            <person name="Fulton L."/>
            <person name="Fulton B."/>
            <person name="Courtney L."/>
            <person name="Fronick C."/>
            <person name="Harrison M."/>
            <person name="Strong C."/>
            <person name="Farmer C."/>
            <person name="Delahaunty K."/>
            <person name="Markovic C."/>
            <person name="Hall O."/>
            <person name="Minx P."/>
            <person name="Tomlinson C."/>
            <person name="Mitreva M."/>
            <person name="Hou S."/>
            <person name="Chen J."/>
            <person name="Wollam A."/>
            <person name="Pepin K.H."/>
            <person name="Johnson M."/>
            <person name="Bhonagiri V."/>
            <person name="Zhang X."/>
            <person name="Suruliraj S."/>
            <person name="Warren W."/>
            <person name="Chinwalla A."/>
            <person name="Mardis E.R."/>
            <person name="Wilson R.K."/>
        </authorList>
    </citation>
    <scope>NUCLEOTIDE SEQUENCE [LARGE SCALE GENOMIC DNA]</scope>
    <source>
        <strain evidence="1 2">F0432</strain>
    </source>
</reference>
<dbReference type="STRING" id="797473.HMPREF9080_00987"/>
<comment type="caution">
    <text evidence="1">The sequence shown here is derived from an EMBL/GenBank/DDBJ whole genome shotgun (WGS) entry which is preliminary data.</text>
</comment>
<evidence type="ECO:0000313" key="1">
    <source>
        <dbReference type="EMBL" id="EHM55028.1"/>
    </source>
</evidence>
<dbReference type="HOGENOM" id="CLU_3150814_0_0_6"/>
<dbReference type="Proteomes" id="UP000004750">
    <property type="component" value="Unassembled WGS sequence"/>
</dbReference>
<protein>
    <submittedName>
        <fullName evidence="1">Uncharacterized protein</fullName>
    </submittedName>
</protein>
<accession>G9ZE03</accession>
<gene>
    <name evidence="1" type="ORF">HMPREF9080_00987</name>
</gene>
<organism evidence="1 2">
    <name type="scientific">Cardiobacterium valvarum F0432</name>
    <dbReference type="NCBI Taxonomy" id="797473"/>
    <lineage>
        <taxon>Bacteria</taxon>
        <taxon>Pseudomonadati</taxon>
        <taxon>Pseudomonadota</taxon>
        <taxon>Gammaproteobacteria</taxon>
        <taxon>Cardiobacteriales</taxon>
        <taxon>Cardiobacteriaceae</taxon>
        <taxon>Cardiobacterium</taxon>
    </lineage>
</organism>
<dbReference type="EMBL" id="AGCM01000051">
    <property type="protein sequence ID" value="EHM55028.1"/>
    <property type="molecule type" value="Genomic_DNA"/>
</dbReference>
<proteinExistence type="predicted"/>
<sequence>MSMTIRRLRCHCRQTATDSRKNHRVLVRLKFNIMFSKNIPMQIKYILI</sequence>